<protein>
    <submittedName>
        <fullName evidence="4">Fic family protein</fullName>
    </submittedName>
</protein>
<accession>A0A9D2NES9</accession>
<evidence type="ECO:0000256" key="2">
    <source>
        <dbReference type="PIRSR" id="PIRSR640198-3"/>
    </source>
</evidence>
<dbReference type="PANTHER" id="PTHR13504:SF38">
    <property type="entry name" value="FIDO DOMAIN-CONTAINING PROTEIN"/>
    <property type="match status" value="1"/>
</dbReference>
<evidence type="ECO:0000313" key="4">
    <source>
        <dbReference type="EMBL" id="HJC23483.1"/>
    </source>
</evidence>
<proteinExistence type="predicted"/>
<dbReference type="SUPFAM" id="SSF140931">
    <property type="entry name" value="Fic-like"/>
    <property type="match status" value="1"/>
</dbReference>
<feature type="domain" description="Fido" evidence="3">
    <location>
        <begin position="131"/>
        <end position="274"/>
    </location>
</feature>
<dbReference type="InterPro" id="IPR003812">
    <property type="entry name" value="Fido"/>
</dbReference>
<dbReference type="AlphaFoldDB" id="A0A9D2NES9"/>
<feature type="binding site" evidence="1">
    <location>
        <begin position="252"/>
        <end position="253"/>
    </location>
    <ligand>
        <name>ATP</name>
        <dbReference type="ChEBI" id="CHEBI:30616"/>
    </ligand>
</feature>
<dbReference type="InterPro" id="IPR040198">
    <property type="entry name" value="Fido_containing"/>
</dbReference>
<keyword evidence="1" id="KW-0067">ATP-binding</keyword>
<gene>
    <name evidence="4" type="ORF">H9761_07250</name>
</gene>
<dbReference type="InterPro" id="IPR036597">
    <property type="entry name" value="Fido-like_dom_sf"/>
</dbReference>
<reference evidence="4" key="1">
    <citation type="journal article" date="2021" name="PeerJ">
        <title>Extensive microbial diversity within the chicken gut microbiome revealed by metagenomics and culture.</title>
        <authorList>
            <person name="Gilroy R."/>
            <person name="Ravi A."/>
            <person name="Getino M."/>
            <person name="Pursley I."/>
            <person name="Horton D.L."/>
            <person name="Alikhan N.F."/>
            <person name="Baker D."/>
            <person name="Gharbi K."/>
            <person name="Hall N."/>
            <person name="Watson M."/>
            <person name="Adriaenssens E.M."/>
            <person name="Foster-Nyarko E."/>
            <person name="Jarju S."/>
            <person name="Secka A."/>
            <person name="Antonio M."/>
            <person name="Oren A."/>
            <person name="Chaudhuri R.R."/>
            <person name="La Ragione R."/>
            <person name="Hildebrand F."/>
            <person name="Pallen M.J."/>
        </authorList>
    </citation>
    <scope>NUCLEOTIDE SEQUENCE</scope>
    <source>
        <strain evidence="4">USAMLcec2-132</strain>
    </source>
</reference>
<dbReference type="Proteomes" id="UP000823891">
    <property type="component" value="Unassembled WGS sequence"/>
</dbReference>
<evidence type="ECO:0000313" key="5">
    <source>
        <dbReference type="Proteomes" id="UP000823891"/>
    </source>
</evidence>
<dbReference type="EMBL" id="DWWS01000025">
    <property type="protein sequence ID" value="HJC23483.1"/>
    <property type="molecule type" value="Genomic_DNA"/>
</dbReference>
<sequence>MAYFSHGNLCRSATNCCDGRREIASAISLRPVARSGMGIDMDYEDIKMAWRNRKLKTREDYLTALDNFRIVFAYHSGVIENPEITYHNTREVFENGRVINFTGDLRTLYEIENQKKCFEFLIDRIVAKEPVTPEFIKEVHRKLTEGIYDETRWKKGERPGEYKKHDYVIADGQGDLPEEVPGDIRDLCDEIAEIPDTGENILKAAAYLHCRFENIYPFADGNGRVGRTLMNYYLMIHDHPPIVVSNETKDLYYGALMIYDKTGETSGFCNYMKGAAEETWKIKKAPQKSLLQEIS</sequence>
<feature type="binding site" evidence="1">
    <location>
        <begin position="220"/>
        <end position="227"/>
    </location>
    <ligand>
        <name>ATP</name>
        <dbReference type="ChEBI" id="CHEBI:30616"/>
    </ligand>
</feature>
<dbReference type="PROSITE" id="PS51459">
    <property type="entry name" value="FIDO"/>
    <property type="match status" value="1"/>
</dbReference>
<reference evidence="4" key="2">
    <citation type="submission" date="2021-04" db="EMBL/GenBank/DDBJ databases">
        <authorList>
            <person name="Gilroy R."/>
        </authorList>
    </citation>
    <scope>NUCLEOTIDE SEQUENCE</scope>
    <source>
        <strain evidence="4">USAMLcec2-132</strain>
    </source>
</reference>
<dbReference type="Pfam" id="PF02661">
    <property type="entry name" value="Fic"/>
    <property type="match status" value="1"/>
</dbReference>
<evidence type="ECO:0000256" key="1">
    <source>
        <dbReference type="PIRSR" id="PIRSR640198-2"/>
    </source>
</evidence>
<dbReference type="Gene3D" id="1.10.3290.10">
    <property type="entry name" value="Fido-like domain"/>
    <property type="match status" value="1"/>
</dbReference>
<dbReference type="PANTHER" id="PTHR13504">
    <property type="entry name" value="FIDO DOMAIN-CONTAINING PROTEIN DDB_G0283145"/>
    <property type="match status" value="1"/>
</dbReference>
<keyword evidence="1" id="KW-0547">Nucleotide-binding</keyword>
<name>A0A9D2NES9_9FIRM</name>
<dbReference type="GO" id="GO:0005524">
    <property type="term" value="F:ATP binding"/>
    <property type="evidence" value="ECO:0007669"/>
    <property type="project" value="UniProtKB-KW"/>
</dbReference>
<feature type="site" description="Important for autoinhibition of adenylyltransferase activity" evidence="2">
    <location>
        <position position="80"/>
    </location>
</feature>
<evidence type="ECO:0000259" key="3">
    <source>
        <dbReference type="PROSITE" id="PS51459"/>
    </source>
</evidence>
<organism evidence="4 5">
    <name type="scientific">Candidatus Eisenbergiella merdavium</name>
    <dbReference type="NCBI Taxonomy" id="2838551"/>
    <lineage>
        <taxon>Bacteria</taxon>
        <taxon>Bacillati</taxon>
        <taxon>Bacillota</taxon>
        <taxon>Clostridia</taxon>
        <taxon>Lachnospirales</taxon>
        <taxon>Lachnospiraceae</taxon>
        <taxon>Eisenbergiella</taxon>
    </lineage>
</organism>
<comment type="caution">
    <text evidence="4">The sequence shown here is derived from an EMBL/GenBank/DDBJ whole genome shotgun (WGS) entry which is preliminary data.</text>
</comment>